<evidence type="ECO:0000256" key="2">
    <source>
        <dbReference type="ARBA" id="ARBA00023043"/>
    </source>
</evidence>
<dbReference type="InterPro" id="IPR002110">
    <property type="entry name" value="Ankyrin_rpt"/>
</dbReference>
<dbReference type="PROSITE" id="PS50088">
    <property type="entry name" value="ANK_REPEAT"/>
    <property type="match status" value="3"/>
</dbReference>
<dbReference type="Gene3D" id="1.25.40.20">
    <property type="entry name" value="Ankyrin repeat-containing domain"/>
    <property type="match status" value="3"/>
</dbReference>
<dbReference type="InterPro" id="IPR036770">
    <property type="entry name" value="Ankyrin_rpt-contain_sf"/>
</dbReference>
<dbReference type="InterPro" id="IPR037883">
    <property type="entry name" value="Knr4/Smi1-like_sf"/>
</dbReference>
<feature type="repeat" description="ANK" evidence="3">
    <location>
        <begin position="67"/>
        <end position="99"/>
    </location>
</feature>
<dbReference type="Proteomes" id="UP000011131">
    <property type="component" value="Chromosome"/>
</dbReference>
<dbReference type="InterPro" id="IPR018958">
    <property type="entry name" value="Knr4/Smi1-like_dom"/>
</dbReference>
<proteinExistence type="predicted"/>
<evidence type="ECO:0000313" key="7">
    <source>
        <dbReference type="Proteomes" id="UP000011131"/>
    </source>
</evidence>
<dbReference type="KEGG" id="msd:MYSTI_00784"/>
<dbReference type="eggNOG" id="COG4282">
    <property type="taxonomic scope" value="Bacteria"/>
</dbReference>
<feature type="repeat" description="ANK" evidence="3">
    <location>
        <begin position="284"/>
        <end position="316"/>
    </location>
</feature>
<accession>L7U1R1</accession>
<evidence type="ECO:0000313" key="6">
    <source>
        <dbReference type="EMBL" id="AGC42133.1"/>
    </source>
</evidence>
<dbReference type="Gene3D" id="3.40.1580.10">
    <property type="entry name" value="SMI1/KNR4-like"/>
    <property type="match status" value="1"/>
</dbReference>
<dbReference type="STRING" id="1278073.MYSTI_00784"/>
<dbReference type="SUPFAM" id="SSF48403">
    <property type="entry name" value="Ankyrin repeat"/>
    <property type="match status" value="1"/>
</dbReference>
<dbReference type="PATRIC" id="fig|1278073.3.peg.815"/>
<sequence>MRLRPSATVDLGNRQSLMGRGTGAPLSPQKKLSQRDAALIAAIEKPHARNVAKLLAEGANANVLGPKGYRPLHLAAAENRPDIATLLLDAGAEVDGQDAQTATALNFATAHTGDTAVTLVKLLIARGANVNHRWTQEPGDTVLTDLLNKDNNEAPSLEILRVLLKAGADPNVANDRKETPLMLSVDYHQQPELFEFLAKHGVEIDAVDLRGRTALMQAIQYTSVPIAKRLIERGANVNHVNTTEEGDTVLTLALNPNVLFGDPSPKVLAELLRAGADPNKPNIGGWTPLHLAAHHEDAKLVQVLLEGGADPKAGHANGYYPIDTASTHGHAKVVKALLAAGSPTVEHVTDQRLVRIWKRIQTWYETHHPPFAEHLANARPATTAKVNALEKGLGMQLPLDLRAFLLRFGGKTKPGLHPMSIAEYDVLPVEQVLDRWKGLRGLVEEGAFKKARPHELPKDQQEVKWTWWHPGWVPLAEDSGGNLYCVDLDPGPQGKRGQVIQWEVHGGPLRLGTDSLEEFFEHYLSRLERGRVDF</sequence>
<keyword evidence="7" id="KW-1185">Reference proteome</keyword>
<dbReference type="Pfam" id="PF09346">
    <property type="entry name" value="SMI1_KNR4"/>
    <property type="match status" value="1"/>
</dbReference>
<name>L7U1R1_MYXSD</name>
<gene>
    <name evidence="6" type="ordered locus">MYSTI_00784</name>
</gene>
<dbReference type="SMART" id="SM00860">
    <property type="entry name" value="SMI1_KNR4"/>
    <property type="match status" value="1"/>
</dbReference>
<dbReference type="HOGENOM" id="CLU_532987_0_0_7"/>
<dbReference type="PANTHER" id="PTHR24126">
    <property type="entry name" value="ANKYRIN REPEAT, PH AND SEC7 DOMAIN CONTAINING PROTEIN SECG-RELATED"/>
    <property type="match status" value="1"/>
</dbReference>
<dbReference type="SUPFAM" id="SSF160631">
    <property type="entry name" value="SMI1/KNR4-like"/>
    <property type="match status" value="1"/>
</dbReference>
<feature type="domain" description="Knr4/Smi1-like" evidence="5">
    <location>
        <begin position="380"/>
        <end position="522"/>
    </location>
</feature>
<dbReference type="eggNOG" id="COG0666">
    <property type="taxonomic scope" value="Bacteria"/>
</dbReference>
<reference evidence="6 7" key="1">
    <citation type="journal article" date="2013" name="Genome Announc.">
        <title>Complete genome sequence of Myxococcus stipitatus strain DSM 14675, a fruiting myxobacterium.</title>
        <authorList>
            <person name="Huntley S."/>
            <person name="Kneip S."/>
            <person name="Treuner-Lange A."/>
            <person name="Sogaard-Andersen L."/>
        </authorList>
    </citation>
    <scope>NUCLEOTIDE SEQUENCE [LARGE SCALE GENOMIC DNA]</scope>
    <source>
        <strain evidence="7">DSM 14675 / JCM 12634 / Mx s8</strain>
    </source>
</reference>
<dbReference type="SMART" id="SM00248">
    <property type="entry name" value="ANK"/>
    <property type="match status" value="9"/>
</dbReference>
<dbReference type="PRINTS" id="PR01415">
    <property type="entry name" value="ANKYRIN"/>
</dbReference>
<feature type="region of interest" description="Disordered" evidence="4">
    <location>
        <begin position="1"/>
        <end position="31"/>
    </location>
</feature>
<dbReference type="AlphaFoldDB" id="L7U1R1"/>
<dbReference type="EMBL" id="CP004025">
    <property type="protein sequence ID" value="AGC42133.1"/>
    <property type="molecule type" value="Genomic_DNA"/>
</dbReference>
<evidence type="ECO:0000256" key="3">
    <source>
        <dbReference type="PROSITE-ProRule" id="PRU00023"/>
    </source>
</evidence>
<dbReference type="Pfam" id="PF12796">
    <property type="entry name" value="Ank_2"/>
    <property type="match status" value="3"/>
</dbReference>
<keyword evidence="1" id="KW-0677">Repeat</keyword>
<evidence type="ECO:0000256" key="1">
    <source>
        <dbReference type="ARBA" id="ARBA00022737"/>
    </source>
</evidence>
<evidence type="ECO:0000256" key="4">
    <source>
        <dbReference type="SAM" id="MobiDB-lite"/>
    </source>
</evidence>
<dbReference type="PROSITE" id="PS50297">
    <property type="entry name" value="ANK_REP_REGION"/>
    <property type="match status" value="3"/>
</dbReference>
<protein>
    <recommendedName>
        <fullName evidence="5">Knr4/Smi1-like domain-containing protein</fullName>
    </recommendedName>
</protein>
<evidence type="ECO:0000259" key="5">
    <source>
        <dbReference type="SMART" id="SM00860"/>
    </source>
</evidence>
<organism evidence="6 7">
    <name type="scientific">Myxococcus stipitatus (strain DSM 14675 / JCM 12634 / Mx s8)</name>
    <dbReference type="NCBI Taxonomy" id="1278073"/>
    <lineage>
        <taxon>Bacteria</taxon>
        <taxon>Pseudomonadati</taxon>
        <taxon>Myxococcota</taxon>
        <taxon>Myxococcia</taxon>
        <taxon>Myxococcales</taxon>
        <taxon>Cystobacterineae</taxon>
        <taxon>Myxococcaceae</taxon>
        <taxon>Myxococcus</taxon>
    </lineage>
</organism>
<keyword evidence="2 3" id="KW-0040">ANK repeat</keyword>
<feature type="repeat" description="ANK" evidence="3">
    <location>
        <begin position="210"/>
        <end position="242"/>
    </location>
</feature>